<dbReference type="Gene3D" id="2.40.50.140">
    <property type="entry name" value="Nucleic acid-binding proteins"/>
    <property type="match status" value="1"/>
</dbReference>
<sequence length="439" mass="50366">MVLLYTPKKQAKKELHFEADIVDLDYQGFGVAKVGGKTWFIENALPQERVMVASVEEKRQFGMGKAQRILRVSALRQTPKCPYYQQCGGCQSQHIPLALQHESKQKTLFQRLSCLQAAPIDFQPMMVGAQWHYRRRVRLSLRYEPKTRQLVMGFRQKRSADIVNIRRCEVLVSPLNELLEKVTALLAQWSTPKQLGHVELVAADNGVAMLLRYMQNMAEIDRTLLLRFAQAHQLMLFVQDDYEIKHVYGEFPYYQLKDGTRLYFDIRDFIQVNASLNQQMIDTALDWLALSAQDEVLDLFCGMGNFTLPLSKRVKSAVGIEGVSEMVVRARQNAEQNHCHNVQFYQSDLEKPFVEQPWARQQFNKILLDPARGGAAFALSVMMQVRAEKILYVSCNPATLVRDAAILLEAGYLLRKVAMVDMFPNTAHLESISLFEKTR</sequence>
<evidence type="ECO:0000313" key="16">
    <source>
        <dbReference type="EMBL" id="SUU38359.1"/>
    </source>
</evidence>
<dbReference type="PROSITE" id="PS01230">
    <property type="entry name" value="TRMA_1"/>
    <property type="match status" value="1"/>
</dbReference>
<evidence type="ECO:0000313" key="15">
    <source>
        <dbReference type="EMBL" id="OZN24680.1"/>
    </source>
</evidence>
<dbReference type="EMBL" id="UFSB01000001">
    <property type="protein sequence ID" value="SUU38359.1"/>
    <property type="molecule type" value="Genomic_DNA"/>
</dbReference>
<dbReference type="Gene3D" id="2.40.50.1070">
    <property type="match status" value="1"/>
</dbReference>
<dbReference type="AlphaFoldDB" id="A0A263HB59"/>
<dbReference type="InterPro" id="IPR029063">
    <property type="entry name" value="SAM-dependent_MTases_sf"/>
</dbReference>
<dbReference type="Proteomes" id="UP000254507">
    <property type="component" value="Unassembled WGS sequence"/>
</dbReference>
<evidence type="ECO:0000256" key="5">
    <source>
        <dbReference type="ARBA" id="ARBA00022691"/>
    </source>
</evidence>
<dbReference type="CDD" id="cd02440">
    <property type="entry name" value="AdoMet_MTases"/>
    <property type="match status" value="1"/>
</dbReference>
<organism evidence="16 18">
    <name type="scientific">Actinobacillus seminis</name>
    <dbReference type="NCBI Taxonomy" id="722"/>
    <lineage>
        <taxon>Bacteria</taxon>
        <taxon>Pseudomonadati</taxon>
        <taxon>Pseudomonadota</taxon>
        <taxon>Gammaproteobacteria</taxon>
        <taxon>Pasteurellales</taxon>
        <taxon>Pasteurellaceae</taxon>
        <taxon>Actinobacillus</taxon>
    </lineage>
</organism>
<dbReference type="NCBIfam" id="TIGR00479">
    <property type="entry name" value="rumA"/>
    <property type="match status" value="1"/>
</dbReference>
<keyword evidence="17" id="KW-1185">Reference proteome</keyword>
<keyword evidence="6 11" id="KW-0479">Metal-binding</keyword>
<dbReference type="PROSITE" id="PS51687">
    <property type="entry name" value="SAM_MT_RNA_M5U"/>
    <property type="match status" value="1"/>
</dbReference>
<evidence type="ECO:0000256" key="3">
    <source>
        <dbReference type="ARBA" id="ARBA00022603"/>
    </source>
</evidence>
<feature type="binding site" evidence="11 12">
    <location>
        <position position="321"/>
    </location>
    <ligand>
        <name>S-adenosyl-L-methionine</name>
        <dbReference type="ChEBI" id="CHEBI:59789"/>
    </ligand>
</feature>
<feature type="binding site" evidence="11">
    <location>
        <position position="81"/>
    </location>
    <ligand>
        <name>[4Fe-4S] cluster</name>
        <dbReference type="ChEBI" id="CHEBI:49883"/>
    </ligand>
</feature>
<dbReference type="InterPro" id="IPR001566">
    <property type="entry name" value="23S_rRNA_MeTrfase_RlmD"/>
</dbReference>
<comment type="catalytic activity">
    <reaction evidence="9 11">
        <text>uridine(1939) in 23S rRNA + S-adenosyl-L-methionine = 5-methyluridine(1939) in 23S rRNA + S-adenosyl-L-homocysteine + H(+)</text>
        <dbReference type="Rhea" id="RHEA:42908"/>
        <dbReference type="Rhea" id="RHEA-COMP:10278"/>
        <dbReference type="Rhea" id="RHEA-COMP:10279"/>
        <dbReference type="ChEBI" id="CHEBI:15378"/>
        <dbReference type="ChEBI" id="CHEBI:57856"/>
        <dbReference type="ChEBI" id="CHEBI:59789"/>
        <dbReference type="ChEBI" id="CHEBI:65315"/>
        <dbReference type="ChEBI" id="CHEBI:74447"/>
        <dbReference type="EC" id="2.1.1.190"/>
    </reaction>
</comment>
<dbReference type="GO" id="GO:0070475">
    <property type="term" value="P:rRNA base methylation"/>
    <property type="evidence" value="ECO:0007669"/>
    <property type="project" value="TreeGrafter"/>
</dbReference>
<feature type="active site" description="Nucleophile" evidence="11 12">
    <location>
        <position position="395"/>
    </location>
</feature>
<keyword evidence="4 11" id="KW-0808">Transferase</keyword>
<keyword evidence="7 11" id="KW-0408">Iron</keyword>
<dbReference type="GO" id="GO:0070041">
    <property type="term" value="F:rRNA (uridine-C5-)-methyltransferase activity"/>
    <property type="evidence" value="ECO:0007669"/>
    <property type="project" value="UniProtKB-UniRule"/>
</dbReference>
<dbReference type="Pfam" id="PF01938">
    <property type="entry name" value="TRAM"/>
    <property type="match status" value="1"/>
</dbReference>
<feature type="binding site" evidence="11">
    <location>
        <position position="305"/>
    </location>
    <ligand>
        <name>S-adenosyl-L-methionine</name>
        <dbReference type="ChEBI" id="CHEBI:59789"/>
    </ligand>
</feature>
<dbReference type="PANTHER" id="PTHR11061:SF49">
    <property type="entry name" value="23S RRNA (URACIL(1939)-C(5))-METHYLTRANSFERASE RLMD"/>
    <property type="match status" value="1"/>
</dbReference>
<dbReference type="InterPro" id="IPR012340">
    <property type="entry name" value="NA-bd_OB-fold"/>
</dbReference>
<dbReference type="SUPFAM" id="SSF50249">
    <property type="entry name" value="Nucleic acid-binding proteins"/>
    <property type="match status" value="1"/>
</dbReference>
<reference evidence="16 18" key="2">
    <citation type="submission" date="2018-06" db="EMBL/GenBank/DDBJ databases">
        <authorList>
            <consortium name="Pathogen Informatics"/>
            <person name="Doyle S."/>
        </authorList>
    </citation>
    <scope>NUCLEOTIDE SEQUENCE [LARGE SCALE GENOMIC DNA]</scope>
    <source>
        <strain evidence="16 18">NCTC10851</strain>
    </source>
</reference>
<proteinExistence type="inferred from homology"/>
<dbReference type="GO" id="GO:0005506">
    <property type="term" value="F:iron ion binding"/>
    <property type="evidence" value="ECO:0007669"/>
    <property type="project" value="UniProtKB-UniRule"/>
</dbReference>
<dbReference type="SUPFAM" id="SSF53335">
    <property type="entry name" value="S-adenosyl-L-methionine-dependent methyltransferases"/>
    <property type="match status" value="1"/>
</dbReference>
<evidence type="ECO:0000256" key="9">
    <source>
        <dbReference type="ARBA" id="ARBA00052756"/>
    </source>
</evidence>
<dbReference type="InterPro" id="IPR030390">
    <property type="entry name" value="MeTrfase_TrmA_AS"/>
</dbReference>
<keyword evidence="1 11" id="KW-0004">4Fe-4S</keyword>
<protein>
    <recommendedName>
        <fullName evidence="11">23S rRNA (uracil(1939)-C(5))-methyltransferase RlmD</fullName>
        <ecNumber evidence="11">2.1.1.190</ecNumber>
    </recommendedName>
    <alternativeName>
        <fullName evidence="11">23S rRNA(m5U1939)-methyltransferase</fullName>
    </alternativeName>
</protein>
<feature type="domain" description="TRAM" evidence="14">
    <location>
        <begin position="18"/>
        <end position="64"/>
    </location>
</feature>
<evidence type="ECO:0000256" key="13">
    <source>
        <dbReference type="PROSITE-ProRule" id="PRU10015"/>
    </source>
</evidence>
<evidence type="ECO:0000256" key="10">
    <source>
        <dbReference type="ARBA" id="ARBA00059995"/>
    </source>
</evidence>
<reference evidence="15 17" key="1">
    <citation type="submission" date="2017-07" db="EMBL/GenBank/DDBJ databases">
        <title>Virulence factors identified in Actinobacillus seminis.</title>
        <authorList>
            <person name="Negrete-Abascal E."/>
            <person name="Vaca-Pacheco S."/>
            <person name="Montes-Garcia F."/>
            <person name="Leyto-Gil A.M."/>
            <person name="Fragoso-Garcia E."/>
            <person name="Carvente-Garcia R."/>
            <person name="Perez-Agueros S."/>
            <person name="Castelan-Sanchez H.G."/>
            <person name="Garcia-Molina A."/>
            <person name="Villamar T.E."/>
            <person name="Vazquez-Cruz C."/>
        </authorList>
    </citation>
    <scope>NUCLEOTIDE SEQUENCE [LARGE SCALE GENOMIC DNA]</scope>
    <source>
        <strain evidence="15 17">ATCC 15768</strain>
    </source>
</reference>
<evidence type="ECO:0000256" key="6">
    <source>
        <dbReference type="ARBA" id="ARBA00022723"/>
    </source>
</evidence>
<feature type="binding site" evidence="11">
    <location>
        <position position="90"/>
    </location>
    <ligand>
        <name>[4Fe-4S] cluster</name>
        <dbReference type="ChEBI" id="CHEBI:49883"/>
    </ligand>
</feature>
<keyword evidence="3 11" id="KW-0489">Methyltransferase</keyword>
<dbReference type="HAMAP" id="MF_01010">
    <property type="entry name" value="23SrRNA_methyltr_RlmD"/>
    <property type="match status" value="1"/>
</dbReference>
<evidence type="ECO:0000313" key="17">
    <source>
        <dbReference type="Proteomes" id="UP000215738"/>
    </source>
</evidence>
<dbReference type="FunCoup" id="A0A263HB59">
    <property type="interactions" value="409"/>
</dbReference>
<dbReference type="InterPro" id="IPR010280">
    <property type="entry name" value="U5_MeTrfase_fam"/>
</dbReference>
<evidence type="ECO:0000313" key="18">
    <source>
        <dbReference type="Proteomes" id="UP000254507"/>
    </source>
</evidence>
<evidence type="ECO:0000256" key="7">
    <source>
        <dbReference type="ARBA" id="ARBA00023004"/>
    </source>
</evidence>
<feature type="binding site" evidence="11 12">
    <location>
        <position position="369"/>
    </location>
    <ligand>
        <name>S-adenosyl-L-methionine</name>
        <dbReference type="ChEBI" id="CHEBI:59789"/>
    </ligand>
</feature>
<dbReference type="GO" id="GO:0051539">
    <property type="term" value="F:4 iron, 4 sulfur cluster binding"/>
    <property type="evidence" value="ECO:0007669"/>
    <property type="project" value="UniProtKB-KW"/>
</dbReference>
<comment type="similarity">
    <text evidence="11">Belongs to the class I-like SAM-binding methyltransferase superfamily. RNA M5U methyltransferase family. RlmD subfamily.</text>
</comment>
<dbReference type="FunFam" id="3.40.50.150:FF:000009">
    <property type="entry name" value="23S rRNA (Uracil(1939)-C(5))-methyltransferase RlmD"/>
    <property type="match status" value="1"/>
</dbReference>
<dbReference type="PANTHER" id="PTHR11061">
    <property type="entry name" value="RNA M5U METHYLTRANSFERASE"/>
    <property type="match status" value="1"/>
</dbReference>
<keyword evidence="5 11" id="KW-0949">S-adenosyl-L-methionine</keyword>
<evidence type="ECO:0000259" key="14">
    <source>
        <dbReference type="Pfam" id="PF01938"/>
    </source>
</evidence>
<dbReference type="RefSeq" id="WP_094946712.1">
    <property type="nucleotide sequence ID" value="NZ_NLFK01000007.1"/>
</dbReference>
<name>A0A263HB59_9PAST</name>
<dbReference type="Gene3D" id="3.40.50.150">
    <property type="entry name" value="Vaccinia Virus protein VP39"/>
    <property type="match status" value="1"/>
</dbReference>
<evidence type="ECO:0000256" key="2">
    <source>
        <dbReference type="ARBA" id="ARBA00022552"/>
    </source>
</evidence>
<dbReference type="Pfam" id="PF05958">
    <property type="entry name" value="tRNA_U5-meth_tr"/>
    <property type="match status" value="1"/>
</dbReference>
<feature type="binding site" evidence="11 12">
    <location>
        <position position="271"/>
    </location>
    <ligand>
        <name>S-adenosyl-L-methionine</name>
        <dbReference type="ChEBI" id="CHEBI:59789"/>
    </ligand>
</feature>
<dbReference type="InParanoid" id="A0A263HB59"/>
<dbReference type="Proteomes" id="UP000215738">
    <property type="component" value="Unassembled WGS sequence"/>
</dbReference>
<feature type="binding site" evidence="11 12">
    <location>
        <position position="300"/>
    </location>
    <ligand>
        <name>S-adenosyl-L-methionine</name>
        <dbReference type="ChEBI" id="CHEBI:59789"/>
    </ligand>
</feature>
<keyword evidence="2 11" id="KW-0698">rRNA processing</keyword>
<dbReference type="InterPro" id="IPR002792">
    <property type="entry name" value="TRAM_dom"/>
</dbReference>
<dbReference type="NCBIfam" id="NF009639">
    <property type="entry name" value="PRK13168.1"/>
    <property type="match status" value="1"/>
</dbReference>
<evidence type="ECO:0000256" key="8">
    <source>
        <dbReference type="ARBA" id="ARBA00023014"/>
    </source>
</evidence>
<evidence type="ECO:0000256" key="4">
    <source>
        <dbReference type="ARBA" id="ARBA00022679"/>
    </source>
</evidence>
<evidence type="ECO:0000256" key="1">
    <source>
        <dbReference type="ARBA" id="ARBA00022485"/>
    </source>
</evidence>
<dbReference type="EMBL" id="NLFK01000007">
    <property type="protein sequence ID" value="OZN24680.1"/>
    <property type="molecule type" value="Genomic_DNA"/>
</dbReference>
<feature type="binding site" evidence="11">
    <location>
        <position position="87"/>
    </location>
    <ligand>
        <name>[4Fe-4S] cluster</name>
        <dbReference type="ChEBI" id="CHEBI:49883"/>
    </ligand>
</feature>
<dbReference type="OrthoDB" id="9804590at2"/>
<feature type="active site" evidence="13">
    <location>
        <position position="395"/>
    </location>
</feature>
<comment type="function">
    <text evidence="10 11">Catalyzes the formation of 5-methyl-uridine at position 1939 (m5U1939) in 23S rRNA.</text>
</comment>
<feature type="binding site" evidence="11">
    <location>
        <position position="348"/>
    </location>
    <ligand>
        <name>S-adenosyl-L-methionine</name>
        <dbReference type="ChEBI" id="CHEBI:59789"/>
    </ligand>
</feature>
<accession>A0A263HB59</accession>
<evidence type="ECO:0000256" key="11">
    <source>
        <dbReference type="HAMAP-Rule" id="MF_01010"/>
    </source>
</evidence>
<keyword evidence="8 11" id="KW-0411">Iron-sulfur</keyword>
<feature type="binding site" evidence="11">
    <location>
        <position position="168"/>
    </location>
    <ligand>
        <name>[4Fe-4S] cluster</name>
        <dbReference type="ChEBI" id="CHEBI:49883"/>
    </ligand>
</feature>
<evidence type="ECO:0000256" key="12">
    <source>
        <dbReference type="PROSITE-ProRule" id="PRU01024"/>
    </source>
</evidence>
<dbReference type="EC" id="2.1.1.190" evidence="11"/>
<gene>
    <name evidence="16" type="primary">rumA</name>
    <name evidence="11" type="synonym">rlmD</name>
    <name evidence="15" type="ORF">CFY87_08180</name>
    <name evidence="16" type="ORF">NCTC10851_02048</name>
</gene>
<dbReference type="GO" id="GO:0003723">
    <property type="term" value="F:RNA binding"/>
    <property type="evidence" value="ECO:0007669"/>
    <property type="project" value="InterPro"/>
</dbReference>